<gene>
    <name evidence="1" type="ORF">MLD38_037812</name>
</gene>
<protein>
    <submittedName>
        <fullName evidence="1">Uncharacterized protein</fullName>
    </submittedName>
</protein>
<sequence>MQTQGFIEGFSPDSEPNRNIAGTAVVLGPSEERRETIYCGFTLLATDQKAYGYSETFCAPATYHIWIVYVPLRMIWGLQGNLDDDLGKHMVIFHSSNKWAMKSMEVKYVLKQGRMYAVSRLEQPSPGLDHRCTARTVRFVNPET</sequence>
<dbReference type="Proteomes" id="UP001057402">
    <property type="component" value="Chromosome 11"/>
</dbReference>
<dbReference type="EMBL" id="CM042890">
    <property type="protein sequence ID" value="KAI4313033.1"/>
    <property type="molecule type" value="Genomic_DNA"/>
</dbReference>
<name>A0ACB9LP53_9MYRT</name>
<reference evidence="2" key="1">
    <citation type="journal article" date="2023" name="Front. Plant Sci.">
        <title>Chromosomal-level genome assembly of Melastoma candidum provides insights into trichome evolution.</title>
        <authorList>
            <person name="Zhong Y."/>
            <person name="Wu W."/>
            <person name="Sun C."/>
            <person name="Zou P."/>
            <person name="Liu Y."/>
            <person name="Dai S."/>
            <person name="Zhou R."/>
        </authorList>
    </citation>
    <scope>NUCLEOTIDE SEQUENCE [LARGE SCALE GENOMIC DNA]</scope>
</reference>
<accession>A0ACB9LP53</accession>
<comment type="caution">
    <text evidence="1">The sequence shown here is derived from an EMBL/GenBank/DDBJ whole genome shotgun (WGS) entry which is preliminary data.</text>
</comment>
<keyword evidence="2" id="KW-1185">Reference proteome</keyword>
<evidence type="ECO:0000313" key="1">
    <source>
        <dbReference type="EMBL" id="KAI4313033.1"/>
    </source>
</evidence>
<evidence type="ECO:0000313" key="2">
    <source>
        <dbReference type="Proteomes" id="UP001057402"/>
    </source>
</evidence>
<organism evidence="1 2">
    <name type="scientific">Melastoma candidum</name>
    <dbReference type="NCBI Taxonomy" id="119954"/>
    <lineage>
        <taxon>Eukaryota</taxon>
        <taxon>Viridiplantae</taxon>
        <taxon>Streptophyta</taxon>
        <taxon>Embryophyta</taxon>
        <taxon>Tracheophyta</taxon>
        <taxon>Spermatophyta</taxon>
        <taxon>Magnoliopsida</taxon>
        <taxon>eudicotyledons</taxon>
        <taxon>Gunneridae</taxon>
        <taxon>Pentapetalae</taxon>
        <taxon>rosids</taxon>
        <taxon>malvids</taxon>
        <taxon>Myrtales</taxon>
        <taxon>Melastomataceae</taxon>
        <taxon>Melastomatoideae</taxon>
        <taxon>Melastomateae</taxon>
        <taxon>Melastoma</taxon>
    </lineage>
</organism>
<proteinExistence type="predicted"/>